<protein>
    <submittedName>
        <fullName evidence="4">Short-chain dehydrogenase</fullName>
    </submittedName>
</protein>
<evidence type="ECO:0000313" key="4">
    <source>
        <dbReference type="EMBL" id="KAK3301870.1"/>
    </source>
</evidence>
<dbReference type="Proteomes" id="UP001273166">
    <property type="component" value="Unassembled WGS sequence"/>
</dbReference>
<dbReference type="InterPro" id="IPR036291">
    <property type="entry name" value="NAD(P)-bd_dom_sf"/>
</dbReference>
<gene>
    <name evidence="4" type="ORF">B0T15DRAFT_325662</name>
</gene>
<dbReference type="GeneID" id="87882941"/>
<sequence>MEPSRLPYTLPSDAVWFITGCSSGIGKSLAELVVAKGQRLVATARKLEDLAYLPDNPPNSSILKLRVDVASKQSVDDAVAAALAHFARLDVVVNNAGYSLRGDTENAPEEAARHQLETMFWGTVRLTRHAMRIMREVNPAAPGGQQGGVVVNVSSMGGRAAFPGNAFYHAAKFAVEGFTESVAREVRPEWNIHFCLVEPGGVRTGFTGHRMQRIEVHPAYAAPDTPSRLLDKYIDDPEASKNFADVDDVTKAMYSIVASGKEIPLRVPIGPDAWGVLKIENEKNGKALDEWKDFAISAGKAGQFESLDFMTGRESRN</sequence>
<dbReference type="Pfam" id="PF00106">
    <property type="entry name" value="adh_short"/>
    <property type="match status" value="1"/>
</dbReference>
<dbReference type="SUPFAM" id="SSF51735">
    <property type="entry name" value="NAD(P)-binding Rossmann-fold domains"/>
    <property type="match status" value="1"/>
</dbReference>
<dbReference type="Gene3D" id="3.40.50.720">
    <property type="entry name" value="NAD(P)-binding Rossmann-like Domain"/>
    <property type="match status" value="1"/>
</dbReference>
<evidence type="ECO:0000256" key="1">
    <source>
        <dbReference type="ARBA" id="ARBA00006484"/>
    </source>
</evidence>
<proteinExistence type="inferred from homology"/>
<dbReference type="EMBL" id="JAUDZG010000008">
    <property type="protein sequence ID" value="KAK3301870.1"/>
    <property type="molecule type" value="Genomic_DNA"/>
</dbReference>
<accession>A0AAJ0GKZ9</accession>
<dbReference type="AlphaFoldDB" id="A0AAJ0GKZ9"/>
<keyword evidence="2" id="KW-0560">Oxidoreductase</keyword>
<evidence type="ECO:0000256" key="2">
    <source>
        <dbReference type="ARBA" id="ARBA00023002"/>
    </source>
</evidence>
<evidence type="ECO:0000256" key="3">
    <source>
        <dbReference type="RuleBase" id="RU000363"/>
    </source>
</evidence>
<dbReference type="GO" id="GO:0016491">
    <property type="term" value="F:oxidoreductase activity"/>
    <property type="evidence" value="ECO:0007669"/>
    <property type="project" value="UniProtKB-KW"/>
</dbReference>
<dbReference type="PANTHER" id="PTHR43976">
    <property type="entry name" value="SHORT CHAIN DEHYDROGENASE"/>
    <property type="match status" value="1"/>
</dbReference>
<dbReference type="InterPro" id="IPR002347">
    <property type="entry name" value="SDR_fam"/>
</dbReference>
<organism evidence="4 5">
    <name type="scientific">Chaetomium strumarium</name>
    <dbReference type="NCBI Taxonomy" id="1170767"/>
    <lineage>
        <taxon>Eukaryota</taxon>
        <taxon>Fungi</taxon>
        <taxon>Dikarya</taxon>
        <taxon>Ascomycota</taxon>
        <taxon>Pezizomycotina</taxon>
        <taxon>Sordariomycetes</taxon>
        <taxon>Sordariomycetidae</taxon>
        <taxon>Sordariales</taxon>
        <taxon>Chaetomiaceae</taxon>
        <taxon>Chaetomium</taxon>
    </lineage>
</organism>
<name>A0AAJ0GKZ9_9PEZI</name>
<dbReference type="PANTHER" id="PTHR43976:SF16">
    <property type="entry name" value="SHORT-CHAIN DEHYDROGENASE_REDUCTASE FAMILY PROTEIN"/>
    <property type="match status" value="1"/>
</dbReference>
<reference evidence="4" key="2">
    <citation type="submission" date="2023-06" db="EMBL/GenBank/DDBJ databases">
        <authorList>
            <consortium name="Lawrence Berkeley National Laboratory"/>
            <person name="Mondo S.J."/>
            <person name="Hensen N."/>
            <person name="Bonometti L."/>
            <person name="Westerberg I."/>
            <person name="Brannstrom I.O."/>
            <person name="Guillou S."/>
            <person name="Cros-Aarteil S."/>
            <person name="Calhoun S."/>
            <person name="Haridas S."/>
            <person name="Kuo A."/>
            <person name="Pangilinan J."/>
            <person name="Riley R."/>
            <person name="Labutti K."/>
            <person name="Andreopoulos B."/>
            <person name="Lipzen A."/>
            <person name="Chen C."/>
            <person name="Yanf M."/>
            <person name="Daum C."/>
            <person name="Ng V."/>
            <person name="Clum A."/>
            <person name="Steindorff A."/>
            <person name="Ohm R."/>
            <person name="Martin F."/>
            <person name="Silar P."/>
            <person name="Natvig D."/>
            <person name="Lalanne C."/>
            <person name="Gautier V."/>
            <person name="Ament-Velasquez S.L."/>
            <person name="Kruys A."/>
            <person name="Hutchinson M.I."/>
            <person name="Powell A.J."/>
            <person name="Barry K."/>
            <person name="Miller A.N."/>
            <person name="Grigoriev I.V."/>
            <person name="Debuchy R."/>
            <person name="Gladieux P."/>
            <person name="Thoren M.H."/>
            <person name="Johannesson H."/>
        </authorList>
    </citation>
    <scope>NUCLEOTIDE SEQUENCE</scope>
    <source>
        <strain evidence="4">CBS 333.67</strain>
    </source>
</reference>
<keyword evidence="5" id="KW-1185">Reference proteome</keyword>
<dbReference type="RefSeq" id="XP_062717650.1">
    <property type="nucleotide sequence ID" value="XM_062864112.1"/>
</dbReference>
<comment type="similarity">
    <text evidence="1 3">Belongs to the short-chain dehydrogenases/reductases (SDR) family.</text>
</comment>
<dbReference type="InterPro" id="IPR051911">
    <property type="entry name" value="SDR_oxidoreductase"/>
</dbReference>
<dbReference type="PRINTS" id="PR00081">
    <property type="entry name" value="GDHRDH"/>
</dbReference>
<comment type="caution">
    <text evidence="4">The sequence shown here is derived from an EMBL/GenBank/DDBJ whole genome shotgun (WGS) entry which is preliminary data.</text>
</comment>
<evidence type="ECO:0000313" key="5">
    <source>
        <dbReference type="Proteomes" id="UP001273166"/>
    </source>
</evidence>
<reference evidence="4" key="1">
    <citation type="journal article" date="2023" name="Mol. Phylogenet. Evol.">
        <title>Genome-scale phylogeny and comparative genomics of the fungal order Sordariales.</title>
        <authorList>
            <person name="Hensen N."/>
            <person name="Bonometti L."/>
            <person name="Westerberg I."/>
            <person name="Brannstrom I.O."/>
            <person name="Guillou S."/>
            <person name="Cros-Aarteil S."/>
            <person name="Calhoun S."/>
            <person name="Haridas S."/>
            <person name="Kuo A."/>
            <person name="Mondo S."/>
            <person name="Pangilinan J."/>
            <person name="Riley R."/>
            <person name="LaButti K."/>
            <person name="Andreopoulos B."/>
            <person name="Lipzen A."/>
            <person name="Chen C."/>
            <person name="Yan M."/>
            <person name="Daum C."/>
            <person name="Ng V."/>
            <person name="Clum A."/>
            <person name="Steindorff A."/>
            <person name="Ohm R.A."/>
            <person name="Martin F."/>
            <person name="Silar P."/>
            <person name="Natvig D.O."/>
            <person name="Lalanne C."/>
            <person name="Gautier V."/>
            <person name="Ament-Velasquez S.L."/>
            <person name="Kruys A."/>
            <person name="Hutchinson M.I."/>
            <person name="Powell A.J."/>
            <person name="Barry K."/>
            <person name="Miller A.N."/>
            <person name="Grigoriev I.V."/>
            <person name="Debuchy R."/>
            <person name="Gladieux P."/>
            <person name="Hiltunen Thoren M."/>
            <person name="Johannesson H."/>
        </authorList>
    </citation>
    <scope>NUCLEOTIDE SEQUENCE</scope>
    <source>
        <strain evidence="4">CBS 333.67</strain>
    </source>
</reference>
<dbReference type="CDD" id="cd05374">
    <property type="entry name" value="17beta-HSD-like_SDR_c"/>
    <property type="match status" value="1"/>
</dbReference>
<dbReference type="PRINTS" id="PR00080">
    <property type="entry name" value="SDRFAMILY"/>
</dbReference>